<dbReference type="EMBL" id="CH474022">
    <property type="protein sequence ID" value="EDL99612.1"/>
    <property type="molecule type" value="Genomic_DNA"/>
</dbReference>
<sequence length="34" mass="4011">MQELQVFMNPLCFRKEEKPCRSPVVRLRKAEGSC</sequence>
<evidence type="ECO:0000313" key="1">
    <source>
        <dbReference type="EMBL" id="EDL99612.1"/>
    </source>
</evidence>
<name>A6K642_RAT</name>
<gene>
    <name evidence="1" type="ORF">rCG_37819</name>
</gene>
<reference evidence="2" key="1">
    <citation type="submission" date="2005-09" db="EMBL/GenBank/DDBJ databases">
        <authorList>
            <person name="Mural R.J."/>
            <person name="Li P.W."/>
            <person name="Adams M.D."/>
            <person name="Amanatides P.G."/>
            <person name="Baden-Tillson H."/>
            <person name="Barnstead M."/>
            <person name="Chin S.H."/>
            <person name="Dew I."/>
            <person name="Evans C.A."/>
            <person name="Ferriera S."/>
            <person name="Flanigan M."/>
            <person name="Fosler C."/>
            <person name="Glodek A."/>
            <person name="Gu Z."/>
            <person name="Holt R.A."/>
            <person name="Jennings D."/>
            <person name="Kraft C.L."/>
            <person name="Lu F."/>
            <person name="Nguyen T."/>
            <person name="Nusskern D.R."/>
            <person name="Pfannkoch C.M."/>
            <person name="Sitter C."/>
            <person name="Sutton G.G."/>
            <person name="Venter J.C."/>
            <person name="Wang Z."/>
            <person name="Woodage T."/>
            <person name="Zheng X.H."/>
            <person name="Zhong F."/>
        </authorList>
    </citation>
    <scope>NUCLEOTIDE SEQUENCE [LARGE SCALE GENOMIC DNA]</scope>
    <source>
        <strain>BN</strain>
        <strain evidence="2">Sprague-Dawley</strain>
    </source>
</reference>
<proteinExistence type="predicted"/>
<organism evidence="1 2">
    <name type="scientific">Rattus norvegicus</name>
    <name type="common">Rat</name>
    <dbReference type="NCBI Taxonomy" id="10116"/>
    <lineage>
        <taxon>Eukaryota</taxon>
        <taxon>Metazoa</taxon>
        <taxon>Chordata</taxon>
        <taxon>Craniata</taxon>
        <taxon>Vertebrata</taxon>
        <taxon>Euteleostomi</taxon>
        <taxon>Mammalia</taxon>
        <taxon>Eutheria</taxon>
        <taxon>Euarchontoglires</taxon>
        <taxon>Glires</taxon>
        <taxon>Rodentia</taxon>
        <taxon>Myomorpha</taxon>
        <taxon>Muroidea</taxon>
        <taxon>Muridae</taxon>
        <taxon>Murinae</taxon>
        <taxon>Rattus</taxon>
    </lineage>
</organism>
<dbReference type="Proteomes" id="UP000234681">
    <property type="component" value="Chromosome 14"/>
</dbReference>
<dbReference type="AlphaFoldDB" id="A6K642"/>
<accession>A6K642</accession>
<evidence type="ECO:0000313" key="2">
    <source>
        <dbReference type="Proteomes" id="UP000234681"/>
    </source>
</evidence>
<protein>
    <submittedName>
        <fullName evidence="1">RCG37819</fullName>
    </submittedName>
</protein>